<proteinExistence type="predicted"/>
<dbReference type="EMBL" id="CM047750">
    <property type="protein sequence ID" value="KAJ0006864.1"/>
    <property type="molecule type" value="Genomic_DNA"/>
</dbReference>
<protein>
    <submittedName>
        <fullName evidence="1">Uncharacterized protein</fullName>
    </submittedName>
</protein>
<gene>
    <name evidence="1" type="ORF">Pint_30794</name>
</gene>
<organism evidence="1 2">
    <name type="scientific">Pistacia integerrima</name>
    <dbReference type="NCBI Taxonomy" id="434235"/>
    <lineage>
        <taxon>Eukaryota</taxon>
        <taxon>Viridiplantae</taxon>
        <taxon>Streptophyta</taxon>
        <taxon>Embryophyta</taxon>
        <taxon>Tracheophyta</taxon>
        <taxon>Spermatophyta</taxon>
        <taxon>Magnoliopsida</taxon>
        <taxon>eudicotyledons</taxon>
        <taxon>Gunneridae</taxon>
        <taxon>Pentapetalae</taxon>
        <taxon>rosids</taxon>
        <taxon>malvids</taxon>
        <taxon>Sapindales</taxon>
        <taxon>Anacardiaceae</taxon>
        <taxon>Pistacia</taxon>
    </lineage>
</organism>
<name>A0ACC0WZW6_9ROSI</name>
<accession>A0ACC0WZW6</accession>
<sequence>MMLSTVWESYMSAKMVGLMADNGNESFVSQDYLLSENYDKLASSYHLDVNKEPGAEQKFKEISNAYKVLSDDEKRSLYDRCGEAGLKGAGVKPGTKPSKCTTCGGQGQAVSSARTPFGVFQQVMTSSSCNGTGEVFTPCNTCSGDGRVSRTKRST</sequence>
<evidence type="ECO:0000313" key="2">
    <source>
        <dbReference type="Proteomes" id="UP001163603"/>
    </source>
</evidence>
<dbReference type="Proteomes" id="UP001163603">
    <property type="component" value="Chromosome 15"/>
</dbReference>
<evidence type="ECO:0000313" key="1">
    <source>
        <dbReference type="EMBL" id="KAJ0006864.1"/>
    </source>
</evidence>
<comment type="caution">
    <text evidence="1">The sequence shown here is derived from an EMBL/GenBank/DDBJ whole genome shotgun (WGS) entry which is preliminary data.</text>
</comment>
<reference evidence="2" key="1">
    <citation type="journal article" date="2023" name="G3 (Bethesda)">
        <title>Genome assembly and association tests identify interacting loci associated with vigor, precocity, and sex in interspecific pistachio rootstocks.</title>
        <authorList>
            <person name="Palmer W."/>
            <person name="Jacygrad E."/>
            <person name="Sagayaradj S."/>
            <person name="Cavanaugh K."/>
            <person name="Han R."/>
            <person name="Bertier L."/>
            <person name="Beede B."/>
            <person name="Kafkas S."/>
            <person name="Golino D."/>
            <person name="Preece J."/>
            <person name="Michelmore R."/>
        </authorList>
    </citation>
    <scope>NUCLEOTIDE SEQUENCE [LARGE SCALE GENOMIC DNA]</scope>
</reference>
<keyword evidence="2" id="KW-1185">Reference proteome</keyword>